<dbReference type="RefSeq" id="WP_345536343.1">
    <property type="nucleotide sequence ID" value="NZ_BAABGJ010000009.1"/>
</dbReference>
<dbReference type="PRINTS" id="PR00039">
    <property type="entry name" value="HTHLYSR"/>
</dbReference>
<dbReference type="InterPro" id="IPR036388">
    <property type="entry name" value="WH-like_DNA-bd_sf"/>
</dbReference>
<accession>A0ABP8H508</accession>
<keyword evidence="2" id="KW-0805">Transcription regulation</keyword>
<dbReference type="SUPFAM" id="SSF53850">
    <property type="entry name" value="Periplasmic binding protein-like II"/>
    <property type="match status" value="1"/>
</dbReference>
<dbReference type="Gene3D" id="3.40.190.10">
    <property type="entry name" value="Periplasmic binding protein-like II"/>
    <property type="match status" value="2"/>
</dbReference>
<evidence type="ECO:0000256" key="3">
    <source>
        <dbReference type="ARBA" id="ARBA00023125"/>
    </source>
</evidence>
<gene>
    <name evidence="6" type="ORF">GCM10023165_10310</name>
</gene>
<evidence type="ECO:0000313" key="7">
    <source>
        <dbReference type="Proteomes" id="UP001500975"/>
    </source>
</evidence>
<proteinExistence type="inferred from homology"/>
<sequence>MDLRQLRYFVAVAERGSISVAAQTVHIAQPALTRQMQALEEELGTSLFERTSRGVSLTEAGKQLLIDANRLLDDTAAAKERAQRTGRGEIGHLSIALPVMQTLGPLIAEVLRSYRREVPGVSITLSHLLSATQLDWLSTGRLDAGFLLFRPSDDPVFEGLPVYSERMLLAYPAAWQWAGGRPKSLRDLNEVEFIWLPRNAAPLWHDKLIHCFFNAGFTPRASVLGVDSASMLTLVAAGMGCTVLPESAERIAPDVVKFMEVPDLNIVQHWELVWRADNRSSLLKRFVEEVSRYLAENPLQAARHRTRRA</sequence>
<reference evidence="7" key="1">
    <citation type="journal article" date="2019" name="Int. J. Syst. Evol. Microbiol.">
        <title>The Global Catalogue of Microorganisms (GCM) 10K type strain sequencing project: providing services to taxonomists for standard genome sequencing and annotation.</title>
        <authorList>
            <consortium name="The Broad Institute Genomics Platform"/>
            <consortium name="The Broad Institute Genome Sequencing Center for Infectious Disease"/>
            <person name="Wu L."/>
            <person name="Ma J."/>
        </authorList>
    </citation>
    <scope>NUCLEOTIDE SEQUENCE [LARGE SCALE GENOMIC DNA]</scope>
    <source>
        <strain evidence="7">JCM 17804</strain>
    </source>
</reference>
<feature type="domain" description="HTH lysR-type" evidence="5">
    <location>
        <begin position="1"/>
        <end position="58"/>
    </location>
</feature>
<evidence type="ECO:0000256" key="4">
    <source>
        <dbReference type="ARBA" id="ARBA00023163"/>
    </source>
</evidence>
<name>A0ABP8H508_9BURK</name>
<dbReference type="InterPro" id="IPR005119">
    <property type="entry name" value="LysR_subst-bd"/>
</dbReference>
<dbReference type="CDD" id="cd08414">
    <property type="entry name" value="PBP2_LTTR_aromatics_like"/>
    <property type="match status" value="1"/>
</dbReference>
<keyword evidence="4" id="KW-0804">Transcription</keyword>
<dbReference type="Gene3D" id="1.10.10.10">
    <property type="entry name" value="Winged helix-like DNA-binding domain superfamily/Winged helix DNA-binding domain"/>
    <property type="match status" value="1"/>
</dbReference>
<comment type="similarity">
    <text evidence="1">Belongs to the LysR transcriptional regulatory family.</text>
</comment>
<keyword evidence="3" id="KW-0238">DNA-binding</keyword>
<evidence type="ECO:0000313" key="6">
    <source>
        <dbReference type="EMBL" id="GAA4334458.1"/>
    </source>
</evidence>
<dbReference type="InterPro" id="IPR036390">
    <property type="entry name" value="WH_DNA-bd_sf"/>
</dbReference>
<keyword evidence="7" id="KW-1185">Reference proteome</keyword>
<dbReference type="InterPro" id="IPR000847">
    <property type="entry name" value="LysR_HTH_N"/>
</dbReference>
<dbReference type="EMBL" id="BAABGJ010000009">
    <property type="protein sequence ID" value="GAA4334458.1"/>
    <property type="molecule type" value="Genomic_DNA"/>
</dbReference>
<comment type="caution">
    <text evidence="6">The sequence shown here is derived from an EMBL/GenBank/DDBJ whole genome shotgun (WGS) entry which is preliminary data.</text>
</comment>
<dbReference type="SUPFAM" id="SSF46785">
    <property type="entry name" value="Winged helix' DNA-binding domain"/>
    <property type="match status" value="1"/>
</dbReference>
<dbReference type="Pfam" id="PF03466">
    <property type="entry name" value="LysR_substrate"/>
    <property type="match status" value="1"/>
</dbReference>
<dbReference type="Pfam" id="PF00126">
    <property type="entry name" value="HTH_1"/>
    <property type="match status" value="1"/>
</dbReference>
<dbReference type="PROSITE" id="PS50931">
    <property type="entry name" value="HTH_LYSR"/>
    <property type="match status" value="1"/>
</dbReference>
<protein>
    <submittedName>
        <fullName evidence="6">LysR substrate-binding domain-containing protein</fullName>
    </submittedName>
</protein>
<evidence type="ECO:0000256" key="1">
    <source>
        <dbReference type="ARBA" id="ARBA00009437"/>
    </source>
</evidence>
<dbReference type="PANTHER" id="PTHR30346:SF17">
    <property type="entry name" value="LYSR FAMILY TRANSCRIPTIONAL REGULATOR"/>
    <property type="match status" value="1"/>
</dbReference>
<dbReference type="PANTHER" id="PTHR30346">
    <property type="entry name" value="TRANSCRIPTIONAL DUAL REGULATOR HCAR-RELATED"/>
    <property type="match status" value="1"/>
</dbReference>
<evidence type="ECO:0000256" key="2">
    <source>
        <dbReference type="ARBA" id="ARBA00023015"/>
    </source>
</evidence>
<organism evidence="6 7">
    <name type="scientific">Variovorax defluvii</name>
    <dbReference type="NCBI Taxonomy" id="913761"/>
    <lineage>
        <taxon>Bacteria</taxon>
        <taxon>Pseudomonadati</taxon>
        <taxon>Pseudomonadota</taxon>
        <taxon>Betaproteobacteria</taxon>
        <taxon>Burkholderiales</taxon>
        <taxon>Comamonadaceae</taxon>
        <taxon>Variovorax</taxon>
    </lineage>
</organism>
<dbReference type="Proteomes" id="UP001500975">
    <property type="component" value="Unassembled WGS sequence"/>
</dbReference>
<evidence type="ECO:0000259" key="5">
    <source>
        <dbReference type="PROSITE" id="PS50931"/>
    </source>
</evidence>